<evidence type="ECO:0000313" key="2">
    <source>
        <dbReference type="EMBL" id="ATG47781.1"/>
    </source>
</evidence>
<accession>A0A291GC52</accession>
<reference evidence="2 3" key="1">
    <citation type="submission" date="2017-06" db="EMBL/GenBank/DDBJ databases">
        <title>Celeribacter sp. TSPH2 complete genome sequence.</title>
        <authorList>
            <person name="Woo J.-H."/>
            <person name="Kim H.-S."/>
        </authorList>
    </citation>
    <scope>NUCLEOTIDE SEQUENCE [LARGE SCALE GENOMIC DNA]</scope>
    <source>
        <strain evidence="2 3">TSPH2</strain>
    </source>
</reference>
<evidence type="ECO:0000256" key="1">
    <source>
        <dbReference type="SAM" id="MobiDB-lite"/>
    </source>
</evidence>
<dbReference type="KEGG" id="ceh:CEW89_09530"/>
<feature type="region of interest" description="Disordered" evidence="1">
    <location>
        <begin position="53"/>
        <end position="79"/>
    </location>
</feature>
<dbReference type="OrthoDB" id="7863530at2"/>
<sequence length="79" mass="8394">MKMTIQKSFEAHSARVSGGAEELPVIFSQNLLDDLKIGGMRLSDLEAGICENSAPKTPLSRRAGQGEDACPMGNSRICG</sequence>
<organism evidence="2 3">
    <name type="scientific">Celeribacter ethanolicus</name>
    <dbReference type="NCBI Taxonomy" id="1758178"/>
    <lineage>
        <taxon>Bacteria</taxon>
        <taxon>Pseudomonadati</taxon>
        <taxon>Pseudomonadota</taxon>
        <taxon>Alphaproteobacteria</taxon>
        <taxon>Rhodobacterales</taxon>
        <taxon>Roseobacteraceae</taxon>
        <taxon>Celeribacter</taxon>
    </lineage>
</organism>
<dbReference type="RefSeq" id="WP_096805737.1">
    <property type="nucleotide sequence ID" value="NZ_CP022196.1"/>
</dbReference>
<evidence type="ECO:0000313" key="3">
    <source>
        <dbReference type="Proteomes" id="UP000217935"/>
    </source>
</evidence>
<dbReference type="EMBL" id="CP022196">
    <property type="protein sequence ID" value="ATG47781.1"/>
    <property type="molecule type" value="Genomic_DNA"/>
</dbReference>
<dbReference type="Proteomes" id="UP000217935">
    <property type="component" value="Chromosome"/>
</dbReference>
<proteinExistence type="predicted"/>
<dbReference type="AlphaFoldDB" id="A0A291GC52"/>
<keyword evidence="3" id="KW-1185">Reference proteome</keyword>
<protein>
    <submittedName>
        <fullName evidence="2">Uncharacterized protein</fullName>
    </submittedName>
</protein>
<gene>
    <name evidence="2" type="ORF">CEW89_09530</name>
</gene>
<name>A0A291GC52_9RHOB</name>